<evidence type="ECO:0000256" key="2">
    <source>
        <dbReference type="ARBA" id="ARBA00022896"/>
    </source>
</evidence>
<dbReference type="InterPro" id="IPR050295">
    <property type="entry name" value="Plant_2OG-oxidoreductases"/>
</dbReference>
<dbReference type="EMBL" id="BTGU01000012">
    <property type="protein sequence ID" value="GMN41463.1"/>
    <property type="molecule type" value="Genomic_DNA"/>
</dbReference>
<dbReference type="GO" id="GO:0031418">
    <property type="term" value="F:L-ascorbic acid binding"/>
    <property type="evidence" value="ECO:0007669"/>
    <property type="project" value="UniProtKB-KW"/>
</dbReference>
<sequence length="170" mass="19380">MSVLMGMDSNGLKRLHGDMKQYIMNYYPPCSRPDLVLGVSPHSEGGSLTVLLQDNDITGLQIKYKGSWIPVKPIPNALVVNMGDLAWSNVLYRSIEHRAVMNAKRTRMSIATFLFADDEAEIGPVESMTCDRRRIYRKVKHLDYIRHRLGRKMDGKANLYFLKLESESFG</sequence>
<organism evidence="5 6">
    <name type="scientific">Ficus carica</name>
    <name type="common">Common fig</name>
    <dbReference type="NCBI Taxonomy" id="3494"/>
    <lineage>
        <taxon>Eukaryota</taxon>
        <taxon>Viridiplantae</taxon>
        <taxon>Streptophyta</taxon>
        <taxon>Embryophyta</taxon>
        <taxon>Tracheophyta</taxon>
        <taxon>Spermatophyta</taxon>
        <taxon>Magnoliopsida</taxon>
        <taxon>eudicotyledons</taxon>
        <taxon>Gunneridae</taxon>
        <taxon>Pentapetalae</taxon>
        <taxon>rosids</taxon>
        <taxon>fabids</taxon>
        <taxon>Rosales</taxon>
        <taxon>Moraceae</taxon>
        <taxon>Ficeae</taxon>
        <taxon>Ficus</taxon>
    </lineage>
</organism>
<dbReference type="Proteomes" id="UP001187192">
    <property type="component" value="Unassembled WGS sequence"/>
</dbReference>
<protein>
    <recommendedName>
        <fullName evidence="4">Fe2OG dioxygenase domain-containing protein</fullName>
    </recommendedName>
</protein>
<dbReference type="InterPro" id="IPR044861">
    <property type="entry name" value="IPNS-like_FE2OG_OXY"/>
</dbReference>
<gene>
    <name evidence="5" type="ORF">TIFTF001_010679</name>
</gene>
<evidence type="ECO:0000256" key="1">
    <source>
        <dbReference type="ARBA" id="ARBA00022723"/>
    </source>
</evidence>
<dbReference type="Pfam" id="PF03171">
    <property type="entry name" value="2OG-FeII_Oxy"/>
    <property type="match status" value="1"/>
</dbReference>
<name>A0AA87ZS55_FICCA</name>
<dbReference type="SUPFAM" id="SSF51197">
    <property type="entry name" value="Clavaminate synthase-like"/>
    <property type="match status" value="1"/>
</dbReference>
<keyword evidence="1" id="KW-0479">Metal-binding</keyword>
<accession>A0AA87ZS55</accession>
<keyword evidence="2" id="KW-0847">Vitamin C</keyword>
<dbReference type="AlphaFoldDB" id="A0AA87ZS55"/>
<evidence type="ECO:0000313" key="6">
    <source>
        <dbReference type="Proteomes" id="UP001187192"/>
    </source>
</evidence>
<dbReference type="InterPro" id="IPR027443">
    <property type="entry name" value="IPNS-like_sf"/>
</dbReference>
<dbReference type="Gene3D" id="2.60.120.330">
    <property type="entry name" value="B-lactam Antibiotic, Isopenicillin N Synthase, Chain"/>
    <property type="match status" value="1"/>
</dbReference>
<keyword evidence="3" id="KW-0408">Iron</keyword>
<dbReference type="InterPro" id="IPR005123">
    <property type="entry name" value="Oxoglu/Fe-dep_dioxygenase_dom"/>
</dbReference>
<keyword evidence="6" id="KW-1185">Reference proteome</keyword>
<evidence type="ECO:0000256" key="3">
    <source>
        <dbReference type="ARBA" id="ARBA00023004"/>
    </source>
</evidence>
<evidence type="ECO:0000313" key="5">
    <source>
        <dbReference type="EMBL" id="GMN41463.1"/>
    </source>
</evidence>
<evidence type="ECO:0000259" key="4">
    <source>
        <dbReference type="PROSITE" id="PS51471"/>
    </source>
</evidence>
<reference evidence="5" key="1">
    <citation type="submission" date="2023-07" db="EMBL/GenBank/DDBJ databases">
        <title>draft genome sequence of fig (Ficus carica).</title>
        <authorList>
            <person name="Takahashi T."/>
            <person name="Nishimura K."/>
        </authorList>
    </citation>
    <scope>NUCLEOTIDE SEQUENCE</scope>
</reference>
<proteinExistence type="predicted"/>
<dbReference type="PANTHER" id="PTHR47991">
    <property type="entry name" value="OXOGLUTARATE/IRON-DEPENDENT DIOXYGENASE"/>
    <property type="match status" value="1"/>
</dbReference>
<dbReference type="GO" id="GO:0046872">
    <property type="term" value="F:metal ion binding"/>
    <property type="evidence" value="ECO:0007669"/>
    <property type="project" value="UniProtKB-KW"/>
</dbReference>
<comment type="caution">
    <text evidence="5">The sequence shown here is derived from an EMBL/GenBank/DDBJ whole genome shotgun (WGS) entry which is preliminary data.</text>
</comment>
<feature type="domain" description="Fe2OG dioxygenase" evidence="4">
    <location>
        <begin position="16"/>
        <end position="116"/>
    </location>
</feature>
<dbReference type="PROSITE" id="PS51471">
    <property type="entry name" value="FE2OG_OXY"/>
    <property type="match status" value="1"/>
</dbReference>